<reference evidence="13" key="1">
    <citation type="submission" date="2022-06" db="EMBL/GenBank/DDBJ databases">
        <authorList>
            <person name="Berger JAMES D."/>
            <person name="Berger JAMES D."/>
        </authorList>
    </citation>
    <scope>NUCLEOTIDE SEQUENCE [LARGE SCALE GENOMIC DNA]</scope>
</reference>
<feature type="binding site" evidence="7">
    <location>
        <position position="399"/>
    </location>
    <ligand>
        <name>Zn(2+)</name>
        <dbReference type="ChEBI" id="CHEBI:29105"/>
        <note>catalytic</note>
    </ligand>
</feature>
<evidence type="ECO:0000256" key="7">
    <source>
        <dbReference type="PROSITE-ProRule" id="PRU00276"/>
    </source>
</evidence>
<evidence type="ECO:0000256" key="1">
    <source>
        <dbReference type="ARBA" id="ARBA00004167"/>
    </source>
</evidence>
<feature type="region of interest" description="Disordered" evidence="8">
    <location>
        <begin position="1029"/>
        <end position="1048"/>
    </location>
</feature>
<dbReference type="InterPro" id="IPR036436">
    <property type="entry name" value="Disintegrin_dom_sf"/>
</dbReference>
<evidence type="ECO:0000313" key="14">
    <source>
        <dbReference type="WBParaSite" id="SRDH1_74520.1"/>
    </source>
</evidence>
<dbReference type="GO" id="GO:0016020">
    <property type="term" value="C:membrane"/>
    <property type="evidence" value="ECO:0007669"/>
    <property type="project" value="UniProtKB-SubCell"/>
</dbReference>
<dbReference type="SMART" id="SM00050">
    <property type="entry name" value="DISIN"/>
    <property type="match status" value="1"/>
</dbReference>
<evidence type="ECO:0000256" key="3">
    <source>
        <dbReference type="ARBA" id="ARBA00022989"/>
    </source>
</evidence>
<dbReference type="PROSITE" id="PS01186">
    <property type="entry name" value="EGF_2"/>
    <property type="match status" value="1"/>
</dbReference>
<dbReference type="InterPro" id="IPR006586">
    <property type="entry name" value="ADAM_Cys-rich"/>
</dbReference>
<feature type="disulfide bond" evidence="7">
    <location>
        <begin position="373"/>
        <end position="453"/>
    </location>
</feature>
<dbReference type="Pfam" id="PF01421">
    <property type="entry name" value="Reprolysin"/>
    <property type="match status" value="1"/>
</dbReference>
<feature type="transmembrane region" description="Helical" evidence="9">
    <location>
        <begin position="875"/>
        <end position="898"/>
    </location>
</feature>
<keyword evidence="5 7" id="KW-1015">Disulfide bond</keyword>
<evidence type="ECO:0000256" key="5">
    <source>
        <dbReference type="ARBA" id="ARBA00023157"/>
    </source>
</evidence>
<evidence type="ECO:0000259" key="11">
    <source>
        <dbReference type="PROSITE" id="PS50214"/>
    </source>
</evidence>
<feature type="domain" description="Peptidase M12B" evidence="12">
    <location>
        <begin position="264"/>
        <end position="458"/>
    </location>
</feature>
<feature type="disulfide bond" evidence="6">
    <location>
        <begin position="603"/>
        <end position="623"/>
    </location>
</feature>
<evidence type="ECO:0000313" key="15">
    <source>
        <dbReference type="WBParaSite" id="SRDH1_74520.18"/>
    </source>
</evidence>
<evidence type="ECO:0000313" key="13">
    <source>
        <dbReference type="Proteomes" id="UP000050792"/>
    </source>
</evidence>
<evidence type="ECO:0000259" key="12">
    <source>
        <dbReference type="PROSITE" id="PS50215"/>
    </source>
</evidence>
<protein>
    <recommendedName>
        <fullName evidence="16">Peptidase M12B domain-containing protein</fullName>
    </recommendedName>
</protein>
<dbReference type="GO" id="GO:0006509">
    <property type="term" value="P:membrane protein ectodomain proteolysis"/>
    <property type="evidence" value="ECO:0007669"/>
    <property type="project" value="TreeGrafter"/>
</dbReference>
<dbReference type="GO" id="GO:0004222">
    <property type="term" value="F:metalloendopeptidase activity"/>
    <property type="evidence" value="ECO:0007669"/>
    <property type="project" value="InterPro"/>
</dbReference>
<keyword evidence="7" id="KW-0479">Metal-binding</keyword>
<dbReference type="CDD" id="cd04269">
    <property type="entry name" value="ZnMc_adamalysin_II_like"/>
    <property type="match status" value="1"/>
</dbReference>
<keyword evidence="13" id="KW-1185">Reference proteome</keyword>
<dbReference type="WBParaSite" id="SRDH1_74520.18">
    <property type="protein sequence ID" value="SRDH1_74520.18"/>
    <property type="gene ID" value="SRDH1_74520"/>
</dbReference>
<accession>A0AA85G2K6</accession>
<dbReference type="Gene3D" id="4.10.70.10">
    <property type="entry name" value="Disintegrin domain"/>
    <property type="match status" value="1"/>
</dbReference>
<keyword evidence="7" id="KW-0862">Zinc</keyword>
<evidence type="ECO:0008006" key="16">
    <source>
        <dbReference type="Google" id="ProtNLM"/>
    </source>
</evidence>
<dbReference type="GO" id="GO:0046872">
    <property type="term" value="F:metal ion binding"/>
    <property type="evidence" value="ECO:0007669"/>
    <property type="project" value="UniProtKB-KW"/>
</dbReference>
<feature type="compositionally biased region" description="Basic and acidic residues" evidence="8">
    <location>
        <begin position="1037"/>
        <end position="1048"/>
    </location>
</feature>
<keyword evidence="3 9" id="KW-1133">Transmembrane helix</keyword>
<evidence type="ECO:0000256" key="2">
    <source>
        <dbReference type="ARBA" id="ARBA00022692"/>
    </source>
</evidence>
<dbReference type="PROSITE" id="PS50215">
    <property type="entry name" value="ADAM_MEPRO"/>
    <property type="match status" value="1"/>
</dbReference>
<feature type="domain" description="Disintegrin" evidence="11">
    <location>
        <begin position="526"/>
        <end position="631"/>
    </location>
</feature>
<dbReference type="InterPro" id="IPR001762">
    <property type="entry name" value="Disintegrin_dom"/>
</dbReference>
<evidence type="ECO:0000256" key="4">
    <source>
        <dbReference type="ARBA" id="ARBA00023136"/>
    </source>
</evidence>
<evidence type="ECO:0000256" key="9">
    <source>
        <dbReference type="SAM" id="Phobius"/>
    </source>
</evidence>
<evidence type="ECO:0000256" key="10">
    <source>
        <dbReference type="SAM" id="SignalP"/>
    </source>
</evidence>
<sequence>MHIFHICLFLGNIALLINVGDQIDLMTFDSPNLSEYNEVGSRNIISCELFSSNLTTSLEKCSQPLYIHGFDRFTGNKFGQFYENLFCVTGYSLQVDNLKFISEASKNDVYGLFFLSKNKLKGYVNISSSEIYPSGCTILIESINQELRQNENNPNYSTTICHLSGATYNSTIFLLNVTILENDTETFSNVQGWNQILPSGKISKFHSSNNSINSTSSTNVQIFNSYYRSNNIARRVKRSSISMTNTSILDTVHVFHRPDESQTYVVELFMVVDETMAAEFRGRYHQLVSRINMIIALVNELFAPFNIVIVIVRLEIWEQDRVSLKVEEHHLLTALAQFKRMHANVRHDCLHALLGTKEQGSRTRGKANHMTMCIYSRCVGYSRVSPTFDIIETARTIAHELGHNFGLRHDTEECECQGCIMATGVEFGTTVMKWSPCSKRDLPGLLKHGMGVCLNDLPASGSVTVNSFVPNSKTSTHKKNNNDNNNSIPSVVHIYDWQSEAKRIPVSRVLTIRQHHSVSSVEKYSNGLCGNGVLDPGEECDCGTQTSCPKKWQACCDPVRCRLRGNSQCAGGPCCDIIKKDSLENLNQSASFYCKLKSSGTICRNESGTCDLPEYCDGRSQWCPADVYKIDGQLCYTDEGRRAHCIRGGCREADGWCRVLWGKTARLADKHCFYENEVKSRKSNVDSVANCGVHRPLSKNRWEDVKTWTGIACETWHDTSCGRLWCHHQNEKAMLLGWIQSQTRVIHSSGRSCSALVYDPVWPASDPATWDVNNLVQINANGAGVGLYSANTQDAGMVPDGTPCSRGFCYNGSCKSVDIVRPLYSCYCNGHGICNNLGHCHCSPGYKPPYCEEDGNGGSVDSGPPPISRIRDNTLLVVICILFFVILPLIGFGVYYLFIRSGRCLLSTSKEFIYTSSGLRKPFDKNCTECFCQLFRHDKVKNSKQSDRLEKPYPLLAFAAADSKVSQNKEFINGQTNGYCNITSNGKLSNGSYRPVKPKTVSFEPVPSKRTTSNFSGVKTTCSQNTLFTSSSTENSTKSENKCQRTGSKREIPTLISRNDKKGIIKEDSKVTIPTSHLKYDEFGSQCLSTAFEHHQQHLQSNNTSIKPTTFISEPRLETMTYEGPMCSLNDPVMINTLQRKSKNTLDNQSKSAILNNSQSSINKQSCQQKTITNQHNTTQPLTTTIVTGGRKPLSSKDISEPLLQATTYNESLSDLKTARLRLSQKEFDL</sequence>
<dbReference type="Pfam" id="PF00200">
    <property type="entry name" value="Disintegrin"/>
    <property type="match status" value="1"/>
</dbReference>
<dbReference type="Proteomes" id="UP000050792">
    <property type="component" value="Unassembled WGS sequence"/>
</dbReference>
<feature type="chain" id="PRO_5044704762" description="Peptidase M12B domain-containing protein" evidence="10">
    <location>
        <begin position="23"/>
        <end position="1230"/>
    </location>
</feature>
<feature type="active site" evidence="7">
    <location>
        <position position="400"/>
    </location>
</feature>
<dbReference type="InterPro" id="IPR034027">
    <property type="entry name" value="Reprolysin_adamalysin"/>
</dbReference>
<dbReference type="WBParaSite" id="SRDH1_74520.1">
    <property type="protein sequence ID" value="SRDH1_74520.1"/>
    <property type="gene ID" value="SRDH1_74520"/>
</dbReference>
<organism evidence="13 15">
    <name type="scientific">Schistosoma rodhaini</name>
    <dbReference type="NCBI Taxonomy" id="6188"/>
    <lineage>
        <taxon>Eukaryota</taxon>
        <taxon>Metazoa</taxon>
        <taxon>Spiralia</taxon>
        <taxon>Lophotrochozoa</taxon>
        <taxon>Platyhelminthes</taxon>
        <taxon>Trematoda</taxon>
        <taxon>Digenea</taxon>
        <taxon>Strigeidida</taxon>
        <taxon>Schistosomatoidea</taxon>
        <taxon>Schistosomatidae</taxon>
        <taxon>Schistosoma</taxon>
    </lineage>
</organism>
<evidence type="ECO:0000256" key="6">
    <source>
        <dbReference type="PROSITE-ProRule" id="PRU00068"/>
    </source>
</evidence>
<dbReference type="SUPFAM" id="SSF55486">
    <property type="entry name" value="Metalloproteases ('zincins'), catalytic domain"/>
    <property type="match status" value="1"/>
</dbReference>
<dbReference type="Gene3D" id="3.40.390.10">
    <property type="entry name" value="Collagenase (Catalytic Domain)"/>
    <property type="match status" value="1"/>
</dbReference>
<dbReference type="InterPro" id="IPR000742">
    <property type="entry name" value="EGF"/>
</dbReference>
<comment type="subcellular location">
    <subcellularLocation>
        <location evidence="1">Membrane</location>
        <topology evidence="1">Single-pass membrane protein</topology>
    </subcellularLocation>
</comment>
<dbReference type="PROSITE" id="PS50214">
    <property type="entry name" value="DISINTEGRIN_2"/>
    <property type="match status" value="1"/>
</dbReference>
<dbReference type="SUPFAM" id="SSF57552">
    <property type="entry name" value="Blood coagulation inhibitor (disintegrin)"/>
    <property type="match status" value="1"/>
</dbReference>
<feature type="binding site" evidence="7">
    <location>
        <position position="403"/>
    </location>
    <ligand>
        <name>Zn(2+)</name>
        <dbReference type="ChEBI" id="CHEBI:29105"/>
        <note>catalytic</note>
    </ligand>
</feature>
<proteinExistence type="predicted"/>
<dbReference type="InterPro" id="IPR024079">
    <property type="entry name" value="MetalloPept_cat_dom_sf"/>
</dbReference>
<feature type="binding site" evidence="7">
    <location>
        <position position="409"/>
    </location>
    <ligand>
        <name>Zn(2+)</name>
        <dbReference type="ChEBI" id="CHEBI:29105"/>
        <note>catalytic</note>
    </ligand>
</feature>
<comment type="caution">
    <text evidence="7">Lacks conserved residue(s) required for the propagation of feature annotation.</text>
</comment>
<dbReference type="PANTHER" id="PTHR11905">
    <property type="entry name" value="ADAM A DISINTEGRIN AND METALLOPROTEASE DOMAIN"/>
    <property type="match status" value="1"/>
</dbReference>
<dbReference type="Pfam" id="PF08516">
    <property type="entry name" value="ADAM_CR"/>
    <property type="match status" value="1"/>
</dbReference>
<dbReference type="InterPro" id="IPR001590">
    <property type="entry name" value="Peptidase_M12B"/>
</dbReference>
<dbReference type="PANTHER" id="PTHR11905:SF159">
    <property type="entry name" value="ADAM METALLOPROTEASE"/>
    <property type="match status" value="1"/>
</dbReference>
<dbReference type="SMART" id="SM00608">
    <property type="entry name" value="ACR"/>
    <property type="match status" value="1"/>
</dbReference>
<reference evidence="14 15" key="2">
    <citation type="submission" date="2023-11" db="UniProtKB">
        <authorList>
            <consortium name="WormBaseParasite"/>
        </authorList>
    </citation>
    <scope>IDENTIFICATION</scope>
</reference>
<keyword evidence="10" id="KW-0732">Signal</keyword>
<dbReference type="AlphaFoldDB" id="A0AA85G2K6"/>
<feature type="signal peptide" evidence="10">
    <location>
        <begin position="1"/>
        <end position="22"/>
    </location>
</feature>
<name>A0AA85G2K6_9TREM</name>
<keyword evidence="4 9" id="KW-0472">Membrane</keyword>
<evidence type="ECO:0000256" key="8">
    <source>
        <dbReference type="SAM" id="MobiDB-lite"/>
    </source>
</evidence>
<keyword evidence="2 9" id="KW-0812">Transmembrane</keyword>